<dbReference type="Proteomes" id="UP000029995">
    <property type="component" value="Unassembled WGS sequence"/>
</dbReference>
<dbReference type="SMART" id="SM00422">
    <property type="entry name" value="HTH_MERR"/>
    <property type="match status" value="1"/>
</dbReference>
<feature type="domain" description="HTH merR-type" evidence="5">
    <location>
        <begin position="1"/>
        <end position="69"/>
    </location>
</feature>
<evidence type="ECO:0000313" key="7">
    <source>
        <dbReference type="Proteomes" id="UP000029995"/>
    </source>
</evidence>
<dbReference type="GO" id="GO:0003677">
    <property type="term" value="F:DNA binding"/>
    <property type="evidence" value="ECO:0007669"/>
    <property type="project" value="UniProtKB-KW"/>
</dbReference>
<dbReference type="PRINTS" id="PR00040">
    <property type="entry name" value="HTHMERR"/>
</dbReference>
<evidence type="ECO:0000259" key="5">
    <source>
        <dbReference type="PROSITE" id="PS50937"/>
    </source>
</evidence>
<dbReference type="OrthoDB" id="9802944at2"/>
<evidence type="ECO:0000313" key="6">
    <source>
        <dbReference type="EMBL" id="KGM30531.1"/>
    </source>
</evidence>
<dbReference type="PANTHER" id="PTHR30204:SF92">
    <property type="entry name" value="HTH-TYPE TRANSCRIPTIONAL REGULATOR ZNTR"/>
    <property type="match status" value="1"/>
</dbReference>
<feature type="coiled-coil region" evidence="4">
    <location>
        <begin position="88"/>
        <end position="115"/>
    </location>
</feature>
<dbReference type="InterPro" id="IPR000551">
    <property type="entry name" value="MerR-type_HTH_dom"/>
</dbReference>
<dbReference type="SUPFAM" id="SSF46955">
    <property type="entry name" value="Putative DNA-binding domain"/>
    <property type="match status" value="1"/>
</dbReference>
<evidence type="ECO:0000256" key="1">
    <source>
        <dbReference type="ARBA" id="ARBA00023015"/>
    </source>
</evidence>
<keyword evidence="3" id="KW-0804">Transcription</keyword>
<dbReference type="Gene3D" id="1.10.1660.10">
    <property type="match status" value="1"/>
</dbReference>
<organism evidence="6 7">
    <name type="scientific">Inquilinus limosus MP06</name>
    <dbReference type="NCBI Taxonomy" id="1398085"/>
    <lineage>
        <taxon>Bacteria</taxon>
        <taxon>Pseudomonadati</taxon>
        <taxon>Pseudomonadota</taxon>
        <taxon>Alphaproteobacteria</taxon>
        <taxon>Rhodospirillales</taxon>
        <taxon>Rhodospirillaceae</taxon>
        <taxon>Inquilinus</taxon>
    </lineage>
</organism>
<dbReference type="InterPro" id="IPR009061">
    <property type="entry name" value="DNA-bd_dom_put_sf"/>
</dbReference>
<name>A0A0A0CVS0_9PROT</name>
<protein>
    <submittedName>
        <fullName evidence="6">MerR family transcriptional regulator</fullName>
    </submittedName>
</protein>
<dbReference type="InterPro" id="IPR015358">
    <property type="entry name" value="Tscrpt_reg_MerR_DNA-bd"/>
</dbReference>
<dbReference type="CDD" id="cd04785">
    <property type="entry name" value="HTH_CadR-PbrR-like"/>
    <property type="match status" value="1"/>
</dbReference>
<dbReference type="EMBL" id="JANX01000797">
    <property type="protein sequence ID" value="KGM30531.1"/>
    <property type="molecule type" value="Genomic_DNA"/>
</dbReference>
<dbReference type="GO" id="GO:0003700">
    <property type="term" value="F:DNA-binding transcription factor activity"/>
    <property type="evidence" value="ECO:0007669"/>
    <property type="project" value="InterPro"/>
</dbReference>
<sequence length="149" mass="16709">MPIGELARRTGCKVQTIRYYEQIGLMPEAARTLGNQRIYGRAHSDRLAFIRHSRELGFPLDAIRQLLTLSDDPNQPCATADRIAQEQLVAVQARIARLEALKAELERMVEQCRHGTIGHCRVIEVLADHSHGHCLHADHLTGEEIETAA</sequence>
<keyword evidence="4" id="KW-0175">Coiled coil</keyword>
<keyword evidence="1" id="KW-0805">Transcription regulation</keyword>
<dbReference type="InterPro" id="IPR047057">
    <property type="entry name" value="MerR_fam"/>
</dbReference>
<proteinExistence type="predicted"/>
<evidence type="ECO:0000256" key="2">
    <source>
        <dbReference type="ARBA" id="ARBA00023125"/>
    </source>
</evidence>
<dbReference type="PANTHER" id="PTHR30204">
    <property type="entry name" value="REDOX-CYCLING DRUG-SENSING TRANSCRIPTIONAL ACTIVATOR SOXR"/>
    <property type="match status" value="1"/>
</dbReference>
<dbReference type="PROSITE" id="PS50937">
    <property type="entry name" value="HTH_MERR_2"/>
    <property type="match status" value="1"/>
</dbReference>
<dbReference type="PROSITE" id="PS00552">
    <property type="entry name" value="HTH_MERR_1"/>
    <property type="match status" value="1"/>
</dbReference>
<dbReference type="AlphaFoldDB" id="A0A0A0CVS0"/>
<evidence type="ECO:0000256" key="4">
    <source>
        <dbReference type="SAM" id="Coils"/>
    </source>
</evidence>
<reference evidence="6 7" key="1">
    <citation type="submission" date="2014-01" db="EMBL/GenBank/DDBJ databases">
        <title>Genome sequence determination for a cystic fibrosis isolate, Inquilinus limosus.</title>
        <authorList>
            <person name="Pino M."/>
            <person name="Di Conza J."/>
            <person name="Gutkind G."/>
        </authorList>
    </citation>
    <scope>NUCLEOTIDE SEQUENCE [LARGE SCALE GENOMIC DNA]</scope>
    <source>
        <strain evidence="6 7">MP06</strain>
    </source>
</reference>
<comment type="caution">
    <text evidence="6">The sequence shown here is derived from an EMBL/GenBank/DDBJ whole genome shotgun (WGS) entry which is preliminary data.</text>
</comment>
<evidence type="ECO:0000256" key="3">
    <source>
        <dbReference type="ARBA" id="ARBA00023163"/>
    </source>
</evidence>
<accession>A0A0A0CVS0</accession>
<gene>
    <name evidence="6" type="ORF">P409_32465</name>
</gene>
<keyword evidence="2" id="KW-0238">DNA-binding</keyword>
<dbReference type="Pfam" id="PF00376">
    <property type="entry name" value="MerR"/>
    <property type="match status" value="1"/>
</dbReference>
<dbReference type="Pfam" id="PF09278">
    <property type="entry name" value="MerR-DNA-bind"/>
    <property type="match status" value="1"/>
</dbReference>